<dbReference type="Pfam" id="PF02801">
    <property type="entry name" value="Ketoacyl-synt_C"/>
    <property type="match status" value="1"/>
</dbReference>
<dbReference type="Gene3D" id="3.40.47.10">
    <property type="match status" value="1"/>
</dbReference>
<dbReference type="EC" id="2.3.1.179" evidence="3 14"/>
<comment type="pathway">
    <text evidence="1 14">Lipid metabolism; fatty acid biosynthesis.</text>
</comment>
<keyword evidence="7" id="KW-0276">Fatty acid metabolism</keyword>
<dbReference type="Proteomes" id="UP000001986">
    <property type="component" value="Chromosome"/>
</dbReference>
<evidence type="ECO:0000256" key="10">
    <source>
        <dbReference type="ARBA" id="ARBA00023315"/>
    </source>
</evidence>
<evidence type="ECO:0000313" key="19">
    <source>
        <dbReference type="Proteomes" id="UP000001986"/>
    </source>
</evidence>
<evidence type="ECO:0000313" key="18">
    <source>
        <dbReference type="EMBL" id="CAL85158.1"/>
    </source>
</evidence>
<evidence type="ECO:0000256" key="5">
    <source>
        <dbReference type="ARBA" id="ARBA00022516"/>
    </source>
</evidence>
<evidence type="ECO:0000256" key="8">
    <source>
        <dbReference type="ARBA" id="ARBA00023098"/>
    </source>
</evidence>
<dbReference type="InterPro" id="IPR014031">
    <property type="entry name" value="Ketoacyl_synth_C"/>
</dbReference>
<comment type="catalytic activity">
    <reaction evidence="13 14">
        <text>a fatty acyl-[ACP] + malonyl-[ACP] + H(+) = a 3-oxoacyl-[ACP] + holo-[ACP] + CO2</text>
        <dbReference type="Rhea" id="RHEA:22836"/>
        <dbReference type="Rhea" id="RHEA-COMP:9623"/>
        <dbReference type="Rhea" id="RHEA-COMP:9685"/>
        <dbReference type="Rhea" id="RHEA-COMP:9916"/>
        <dbReference type="Rhea" id="RHEA-COMP:14125"/>
        <dbReference type="ChEBI" id="CHEBI:15378"/>
        <dbReference type="ChEBI" id="CHEBI:16526"/>
        <dbReference type="ChEBI" id="CHEBI:64479"/>
        <dbReference type="ChEBI" id="CHEBI:78449"/>
        <dbReference type="ChEBI" id="CHEBI:78776"/>
        <dbReference type="ChEBI" id="CHEBI:138651"/>
    </reaction>
</comment>
<evidence type="ECO:0000256" key="7">
    <source>
        <dbReference type="ARBA" id="ARBA00022832"/>
    </source>
</evidence>
<evidence type="ECO:0000256" key="13">
    <source>
        <dbReference type="ARBA" id="ARBA00047659"/>
    </source>
</evidence>
<dbReference type="PROSITE" id="PS52004">
    <property type="entry name" value="KS3_2"/>
    <property type="match status" value="1"/>
</dbReference>
<gene>
    <name evidence="18" type="primary">fabF</name>
    <name evidence="18" type="synonym">ffabJ</name>
    <name evidence="18" type="ordered locus">CBO3599</name>
</gene>
<dbReference type="GO" id="GO:0004315">
    <property type="term" value="F:3-oxoacyl-[acyl-carrier-protein] synthase activity"/>
    <property type="evidence" value="ECO:0000318"/>
    <property type="project" value="GO_Central"/>
</dbReference>
<proteinExistence type="inferred from homology"/>
<reference evidence="18 19" key="1">
    <citation type="journal article" date="2007" name="Genome Res.">
        <title>Genome sequence of a proteolytic (Group I) Clostridium botulinum strain Hall A and comparative analysis of the clostridial genomes.</title>
        <authorList>
            <person name="Sebaihia M."/>
            <person name="Peck M.W."/>
            <person name="Minton N.P."/>
            <person name="Thomson N.R."/>
            <person name="Holden M.T.G."/>
            <person name="Mitchell W.J."/>
            <person name="Carter A.T."/>
            <person name="Bentley S.D."/>
            <person name="Mason D.R."/>
            <person name="Crossman L."/>
            <person name="Paul C.J."/>
            <person name="Ivens A."/>
            <person name="Wells-Bennik M.H.J."/>
            <person name="Davis I.J."/>
            <person name="Cerdeno-Tarraga A.M."/>
            <person name="Churcher C."/>
            <person name="Quail M.A."/>
            <person name="Chillingworth T."/>
            <person name="Feltwell T."/>
            <person name="Fraser A."/>
            <person name="Goodhead I."/>
            <person name="Hance Z."/>
            <person name="Jagels K."/>
            <person name="Larke N."/>
            <person name="Maddison M."/>
            <person name="Moule S."/>
            <person name="Mungall K."/>
            <person name="Norbertczak H."/>
            <person name="Rabbinowitsch E."/>
            <person name="Sanders M."/>
            <person name="Simmonds M."/>
            <person name="White B."/>
            <person name="Whithead S."/>
            <person name="Parkhill J."/>
        </authorList>
    </citation>
    <scope>NUCLEOTIDE SEQUENCE [LARGE SCALE GENOMIC DNA]</scope>
    <source>
        <strain evidence="19">Hall / ATCC 3502 / NCTC 13319 / Type A [Sanger]</strain>
    </source>
</reference>
<dbReference type="EMBL" id="AM412317">
    <property type="protein sequence ID" value="CAL85158.1"/>
    <property type="molecule type" value="Genomic_DNA"/>
</dbReference>
<evidence type="ECO:0000256" key="15">
    <source>
        <dbReference type="PIRSR" id="PIRSR000447-1"/>
    </source>
</evidence>
<dbReference type="PATRIC" id="fig|413999.7.peg.3576"/>
<dbReference type="InterPro" id="IPR017568">
    <property type="entry name" value="3-oxoacyl-ACP_synth-2"/>
</dbReference>
<keyword evidence="10 14" id="KW-0012">Acyltransferase</keyword>
<evidence type="ECO:0000256" key="9">
    <source>
        <dbReference type="ARBA" id="ARBA00023160"/>
    </source>
</evidence>
<feature type="active site" description="For beta-ketoacyl synthase activity" evidence="15">
    <location>
        <position position="166"/>
    </location>
</feature>
<protein>
    <recommendedName>
        <fullName evidence="4 14">3-oxoacyl-[acyl-carrier-protein] synthase 2</fullName>
        <ecNumber evidence="3 14">2.3.1.179</ecNumber>
    </recommendedName>
</protein>
<evidence type="ECO:0000259" key="17">
    <source>
        <dbReference type="PROSITE" id="PS52004"/>
    </source>
</evidence>
<dbReference type="CDD" id="cd00834">
    <property type="entry name" value="KAS_I_II"/>
    <property type="match status" value="1"/>
</dbReference>
<accession>A5I7X3</accession>
<evidence type="ECO:0000256" key="12">
    <source>
        <dbReference type="ARBA" id="ARBA00047318"/>
    </source>
</evidence>
<evidence type="ECO:0000256" key="1">
    <source>
        <dbReference type="ARBA" id="ARBA00005194"/>
    </source>
</evidence>
<dbReference type="PANTHER" id="PTHR11712:SF336">
    <property type="entry name" value="3-OXOACYL-[ACYL-CARRIER-PROTEIN] SYNTHASE, MITOCHONDRIAL"/>
    <property type="match status" value="1"/>
</dbReference>
<dbReference type="NCBIfam" id="TIGR03150">
    <property type="entry name" value="fabF"/>
    <property type="match status" value="1"/>
</dbReference>
<evidence type="ECO:0000256" key="3">
    <source>
        <dbReference type="ARBA" id="ARBA00012356"/>
    </source>
</evidence>
<keyword evidence="9 14" id="KW-0275">Fatty acid biosynthesis</keyword>
<evidence type="ECO:0000256" key="6">
    <source>
        <dbReference type="ARBA" id="ARBA00022679"/>
    </source>
</evidence>
<dbReference type="PANTHER" id="PTHR11712">
    <property type="entry name" value="POLYKETIDE SYNTHASE-RELATED"/>
    <property type="match status" value="1"/>
</dbReference>
<keyword evidence="5 14" id="KW-0444">Lipid biosynthesis</keyword>
<feature type="domain" description="Ketosynthase family 3 (KS3)" evidence="17">
    <location>
        <begin position="5"/>
        <end position="412"/>
    </location>
</feature>
<dbReference type="HOGENOM" id="CLU_000022_69_2_9"/>
<keyword evidence="8" id="KW-0443">Lipid metabolism</keyword>
<keyword evidence="6 14" id="KW-0808">Transferase</keyword>
<dbReference type="InterPro" id="IPR014030">
    <property type="entry name" value="Ketoacyl_synth_N"/>
</dbReference>
<dbReference type="KEGG" id="cbo:CBO3599"/>
<dbReference type="Pfam" id="PF00109">
    <property type="entry name" value="ketoacyl-synt"/>
    <property type="match status" value="1"/>
</dbReference>
<evidence type="ECO:0000256" key="16">
    <source>
        <dbReference type="RuleBase" id="RU003694"/>
    </source>
</evidence>
<dbReference type="NCBIfam" id="NF004970">
    <property type="entry name" value="PRK06333.1"/>
    <property type="match status" value="1"/>
</dbReference>
<evidence type="ECO:0000256" key="11">
    <source>
        <dbReference type="ARBA" id="ARBA00024006"/>
    </source>
</evidence>
<dbReference type="InterPro" id="IPR016039">
    <property type="entry name" value="Thiolase-like"/>
</dbReference>
<comment type="similarity">
    <text evidence="2 14 16">Belongs to the thiolase-like superfamily. Beta-ketoacyl-ACP synthases family.</text>
</comment>
<evidence type="ECO:0000256" key="14">
    <source>
        <dbReference type="PIRNR" id="PIRNR000447"/>
    </source>
</evidence>
<dbReference type="InterPro" id="IPR000794">
    <property type="entry name" value="Beta-ketoacyl_synthase"/>
</dbReference>
<dbReference type="FunFam" id="3.40.47.10:FF:000009">
    <property type="entry name" value="3-oxoacyl-[acyl-carrier-protein] synthase 2"/>
    <property type="match status" value="1"/>
</dbReference>
<evidence type="ECO:0000256" key="4">
    <source>
        <dbReference type="ARBA" id="ARBA00014657"/>
    </source>
</evidence>
<name>A5I7X3_CLOBH</name>
<evidence type="ECO:0000256" key="2">
    <source>
        <dbReference type="ARBA" id="ARBA00008467"/>
    </source>
</evidence>
<dbReference type="InterPro" id="IPR020841">
    <property type="entry name" value="PKS_Beta-ketoAc_synthase_dom"/>
</dbReference>
<dbReference type="PIRSF" id="PIRSF000447">
    <property type="entry name" value="KAS_II"/>
    <property type="match status" value="1"/>
</dbReference>
<sequence length="415" mass="44260">MNNMNKRVVITGMGAITPIGNNLEDFWKGIKEEKIGIGNIKSFDIEDYKVKLAAEVKDFDPEEYMDKKEARRLDRFCQFAIAAAQQAIDNSKLDLDKINKEKFGVIVGSGIGGLATIEKEEQKLLEKGPNRVSPLFIPTIISNMAAGNIAIRFGAKAICSTVVTACATGTNCAGEAFRAIKNGEADIMLAGGTEAAITPIAIAGFTTLTALSKSTDPNRASIPFDKDRDGFVMGEGSGLLVLESLDHALERGAKIYAEVVGYGSTCDAYHMTSPAPGGEGAARAIELAIKEAGINKEEVSYINAHGTSTPYNDKFETEAIKRVFGDYSSSIPVSSTKSMIGHLLGAAGAVEAIICAKSLEEGYIPATVGYKVKDEECDLDYVTSGGRNKIINYAMSNSLGFGGHNAVILLKKWGE</sequence>
<organism evidence="18 19">
    <name type="scientific">Clostridium botulinum (strain Hall / ATCC 3502 / NCTC 13319 / Type A)</name>
    <dbReference type="NCBI Taxonomy" id="441771"/>
    <lineage>
        <taxon>Bacteria</taxon>
        <taxon>Bacillati</taxon>
        <taxon>Bacillota</taxon>
        <taxon>Clostridia</taxon>
        <taxon>Eubacteriales</taxon>
        <taxon>Clostridiaceae</taxon>
        <taxon>Clostridium</taxon>
    </lineage>
</organism>
<dbReference type="SMART" id="SM00825">
    <property type="entry name" value="PKS_KS"/>
    <property type="match status" value="1"/>
</dbReference>
<dbReference type="UniPathway" id="UPA00094"/>
<dbReference type="GO" id="GO:0006633">
    <property type="term" value="P:fatty acid biosynthetic process"/>
    <property type="evidence" value="ECO:0000318"/>
    <property type="project" value="GO_Central"/>
</dbReference>
<dbReference type="GO" id="GO:0005829">
    <property type="term" value="C:cytosol"/>
    <property type="evidence" value="ECO:0000318"/>
    <property type="project" value="GO_Central"/>
</dbReference>
<dbReference type="NCBIfam" id="NF005589">
    <property type="entry name" value="PRK07314.1"/>
    <property type="match status" value="1"/>
</dbReference>
<comment type="catalytic activity">
    <reaction evidence="12 14">
        <text>(9Z)-hexadecenoyl-[ACP] + malonyl-[ACP] + H(+) = 3-oxo-(11Z)-octadecenoyl-[ACP] + holo-[ACP] + CO2</text>
        <dbReference type="Rhea" id="RHEA:55040"/>
        <dbReference type="Rhea" id="RHEA-COMP:9623"/>
        <dbReference type="Rhea" id="RHEA-COMP:9685"/>
        <dbReference type="Rhea" id="RHEA-COMP:10800"/>
        <dbReference type="Rhea" id="RHEA-COMP:14074"/>
        <dbReference type="ChEBI" id="CHEBI:15378"/>
        <dbReference type="ChEBI" id="CHEBI:16526"/>
        <dbReference type="ChEBI" id="CHEBI:64479"/>
        <dbReference type="ChEBI" id="CHEBI:78449"/>
        <dbReference type="ChEBI" id="CHEBI:83989"/>
        <dbReference type="ChEBI" id="CHEBI:138538"/>
        <dbReference type="EC" id="2.3.1.179"/>
    </reaction>
</comment>
<dbReference type="SUPFAM" id="SSF53901">
    <property type="entry name" value="Thiolase-like"/>
    <property type="match status" value="2"/>
</dbReference>
<comment type="function">
    <text evidence="11 14">Involved in the type II fatty acid elongation cycle. Catalyzes the elongation of a wide range of acyl-ACP by the addition of two carbons from malonyl-ACP to an acyl acceptor. Can efficiently catalyze the conversion of palmitoleoyl-ACP (cis-hexadec-9-enoyl-ACP) to cis-vaccenoyl-ACP (cis-octadec-11-enoyl-ACP), an essential step in the thermal regulation of fatty acid composition.</text>
</comment>
<keyword evidence="19" id="KW-1185">Reference proteome</keyword>
<dbReference type="AlphaFoldDB" id="A5I7X3"/>